<evidence type="ECO:0000313" key="4">
    <source>
        <dbReference type="Proteomes" id="UP001180754"/>
    </source>
</evidence>
<keyword evidence="1" id="KW-1133">Transmembrane helix</keyword>
<evidence type="ECO:0000313" key="3">
    <source>
        <dbReference type="EMBL" id="MDT0542422.1"/>
    </source>
</evidence>
<sequence length="410" mass="42897">MTSFSELGSPSPGSTAWRALLALAVVFVLLATTGWTAMRNQRGSDGPLAAELTAWRKGHLPAVAGGGSLGGRALPDPSGPPRRLARFLDSLTAAQRDRLARRYPLVVGNMNGAPVELRYRANRIALARARDAERKRMHDGGLTPLGRQDAGRRMHRYEELLSGGRQILAFDPTGSGRAAEVFGDLEHAARVSVVVPGVDTDILSFEKPGRAYSAVAGMARALYNAERVVDPRGKNAVIAWADYTSPSGIGMDAATGRLAAQGALRLRALVNGLPELTRVSLMCHSYGSVVCGVAARDLAPKVTDIAVAGSPGMRADHASDLGTSARVWAMRDSGDWIQDIPHVELGGLGHGADPVSSGFGARVLSADGAQGHAGYFVPGTTSLDNFARVGVGSLRSVSCADGDSCRTGLS</sequence>
<keyword evidence="1" id="KW-0472">Membrane</keyword>
<proteinExistence type="predicted"/>
<dbReference type="RefSeq" id="WP_311722760.1">
    <property type="nucleotide sequence ID" value="NZ_JAVRFD010000002.1"/>
</dbReference>
<evidence type="ECO:0000259" key="2">
    <source>
        <dbReference type="Pfam" id="PF06259"/>
    </source>
</evidence>
<keyword evidence="1" id="KW-0812">Transmembrane</keyword>
<feature type="transmembrane region" description="Helical" evidence="1">
    <location>
        <begin position="20"/>
        <end position="38"/>
    </location>
</feature>
<protein>
    <submittedName>
        <fullName evidence="3">Alpha/beta hydrolase</fullName>
    </submittedName>
</protein>
<dbReference type="Pfam" id="PF06259">
    <property type="entry name" value="Abhydrolase_8"/>
    <property type="match status" value="1"/>
</dbReference>
<dbReference type="EMBL" id="JAVRFD010000002">
    <property type="protein sequence ID" value="MDT0542422.1"/>
    <property type="molecule type" value="Genomic_DNA"/>
</dbReference>
<gene>
    <name evidence="3" type="ORF">RND15_06790</name>
</gene>
<evidence type="ECO:0000256" key="1">
    <source>
        <dbReference type="SAM" id="Phobius"/>
    </source>
</evidence>
<accession>A0ABU2X927</accession>
<name>A0ABU2X927_9ACTN</name>
<keyword evidence="3" id="KW-0378">Hydrolase</keyword>
<feature type="domain" description="DUF1023" evidence="2">
    <location>
        <begin position="171"/>
        <end position="344"/>
    </location>
</feature>
<keyword evidence="4" id="KW-1185">Reference proteome</keyword>
<reference evidence="3" key="1">
    <citation type="submission" date="2024-05" db="EMBL/GenBank/DDBJ databases">
        <title>30 novel species of actinomycetes from the DSMZ collection.</title>
        <authorList>
            <person name="Nouioui I."/>
        </authorList>
    </citation>
    <scope>NUCLEOTIDE SEQUENCE</scope>
    <source>
        <strain evidence="3">DSM 41529</strain>
    </source>
</reference>
<dbReference type="InterPro" id="IPR010427">
    <property type="entry name" value="DUF1023"/>
</dbReference>
<dbReference type="GO" id="GO:0016787">
    <property type="term" value="F:hydrolase activity"/>
    <property type="evidence" value="ECO:0007669"/>
    <property type="project" value="UniProtKB-KW"/>
</dbReference>
<organism evidence="3 4">
    <name type="scientific">Streptomyces lonegramiae</name>
    <dbReference type="NCBI Taxonomy" id="3075524"/>
    <lineage>
        <taxon>Bacteria</taxon>
        <taxon>Bacillati</taxon>
        <taxon>Actinomycetota</taxon>
        <taxon>Actinomycetes</taxon>
        <taxon>Kitasatosporales</taxon>
        <taxon>Streptomycetaceae</taxon>
        <taxon>Streptomyces</taxon>
    </lineage>
</organism>
<dbReference type="Proteomes" id="UP001180754">
    <property type="component" value="Unassembled WGS sequence"/>
</dbReference>
<comment type="caution">
    <text evidence="3">The sequence shown here is derived from an EMBL/GenBank/DDBJ whole genome shotgun (WGS) entry which is preliminary data.</text>
</comment>